<evidence type="ECO:0000313" key="4">
    <source>
        <dbReference type="Proteomes" id="UP000014003"/>
    </source>
</evidence>
<dbReference type="Pfam" id="PF01436">
    <property type="entry name" value="NHL"/>
    <property type="match status" value="1"/>
</dbReference>
<feature type="repeat" description="NHL" evidence="2">
    <location>
        <begin position="285"/>
        <end position="324"/>
    </location>
</feature>
<evidence type="ECO:0008006" key="5">
    <source>
        <dbReference type="Google" id="ProtNLM"/>
    </source>
</evidence>
<dbReference type="Proteomes" id="UP000014003">
    <property type="component" value="Unassembled WGS sequence"/>
</dbReference>
<dbReference type="InterPro" id="IPR050952">
    <property type="entry name" value="TRIM-NHL_E3_ligases"/>
</dbReference>
<name>R8DFA3_BACCE</name>
<keyword evidence="1" id="KW-0677">Repeat</keyword>
<evidence type="ECO:0000313" key="3">
    <source>
        <dbReference type="EMBL" id="EOO22515.1"/>
    </source>
</evidence>
<dbReference type="GO" id="GO:0008270">
    <property type="term" value="F:zinc ion binding"/>
    <property type="evidence" value="ECO:0007669"/>
    <property type="project" value="UniProtKB-KW"/>
</dbReference>
<dbReference type="PANTHER" id="PTHR24104:SF25">
    <property type="entry name" value="PROTEIN LIN-41"/>
    <property type="match status" value="1"/>
</dbReference>
<feature type="repeat" description="NHL" evidence="2">
    <location>
        <begin position="349"/>
        <end position="383"/>
    </location>
</feature>
<protein>
    <recommendedName>
        <fullName evidence="5">Cell surface protein</fullName>
    </recommendedName>
</protein>
<sequence>MALPQGIAINKQDEVYIADTYNNRIQVFDKKGEFQRVIGTGIAGLGPYQFYHPRGINFDSTSGSLYVADTYNNRIMKFTNKDQFLYTVGNFFQFVYPNQVLPDGKGNIYITDTGNNRVLLYNEVGLTAVMKKTIGNERTGNIQYAGPYDVERDTNGNVFVSDSFNHRILKYDISGKIVAKWGSLFGTGGPLGFGSLPGQFFVPRQIATDRYNNVYVSDSVNHRIQKFTNSGIALASYGSFGVLPGFFQFPSGIAIDSKGNIFIADSENHRIQKFNPFFVYMKEWGRKGSGEGEFFQPMQLAIDSKDNVYVVDRINNRVQKFDNEGNFLTKWGTNHGAGNLDPLENWREGPGDLFLPIGIEIDINNTVYVTDTSNNRVNIYNENGDFLKSFGSFNGMSGQFFSPQGIDVDSQGNIIITDGLLQRIQFFKKAN</sequence>
<feature type="repeat" description="NHL" evidence="2">
    <location>
        <begin position="387"/>
        <end position="430"/>
    </location>
</feature>
<proteinExistence type="predicted"/>
<feature type="repeat" description="NHL" evidence="2">
    <location>
        <begin position="234"/>
        <end position="277"/>
    </location>
</feature>
<dbReference type="GO" id="GO:0061630">
    <property type="term" value="F:ubiquitin protein ligase activity"/>
    <property type="evidence" value="ECO:0007669"/>
    <property type="project" value="TreeGrafter"/>
</dbReference>
<accession>R8DFA3</accession>
<dbReference type="InterPro" id="IPR001258">
    <property type="entry name" value="NHL_repeat"/>
</dbReference>
<feature type="repeat" description="NHL" evidence="2">
    <location>
        <begin position="46"/>
        <end position="81"/>
    </location>
</feature>
<feature type="repeat" description="NHL" evidence="2">
    <location>
        <begin position="1"/>
        <end position="31"/>
    </location>
</feature>
<dbReference type="HOGENOM" id="CLU_692301_0_0_9"/>
<dbReference type="PROSITE" id="PS51125">
    <property type="entry name" value="NHL"/>
    <property type="match status" value="7"/>
</dbReference>
<evidence type="ECO:0000256" key="2">
    <source>
        <dbReference type="PROSITE-ProRule" id="PRU00504"/>
    </source>
</evidence>
<dbReference type="SUPFAM" id="SSF101898">
    <property type="entry name" value="NHL repeat"/>
    <property type="match status" value="1"/>
</dbReference>
<dbReference type="Pfam" id="PF17170">
    <property type="entry name" value="DUF5128"/>
    <property type="match status" value="1"/>
</dbReference>
<organism evidence="3 4">
    <name type="scientific">Bacillus cereus HuA3-9</name>
    <dbReference type="NCBI Taxonomy" id="1053205"/>
    <lineage>
        <taxon>Bacteria</taxon>
        <taxon>Bacillati</taxon>
        <taxon>Bacillota</taxon>
        <taxon>Bacilli</taxon>
        <taxon>Bacillales</taxon>
        <taxon>Bacillaceae</taxon>
        <taxon>Bacillus</taxon>
        <taxon>Bacillus cereus group</taxon>
    </lineage>
</organism>
<gene>
    <name evidence="3" type="ORF">IGA_00397</name>
</gene>
<evidence type="ECO:0000256" key="1">
    <source>
        <dbReference type="ARBA" id="ARBA00022737"/>
    </source>
</evidence>
<feature type="repeat" description="NHL" evidence="2">
    <location>
        <begin position="193"/>
        <end position="230"/>
    </location>
</feature>
<dbReference type="AlphaFoldDB" id="R8DFA3"/>
<dbReference type="PANTHER" id="PTHR24104">
    <property type="entry name" value="E3 UBIQUITIN-PROTEIN LIGASE NHLRC1-RELATED"/>
    <property type="match status" value="1"/>
</dbReference>
<comment type="caution">
    <text evidence="3">The sequence shown here is derived from an EMBL/GenBank/DDBJ whole genome shotgun (WGS) entry which is preliminary data.</text>
</comment>
<dbReference type="InterPro" id="IPR011042">
    <property type="entry name" value="6-blade_b-propeller_TolB-like"/>
</dbReference>
<dbReference type="GO" id="GO:0000209">
    <property type="term" value="P:protein polyubiquitination"/>
    <property type="evidence" value="ECO:0007669"/>
    <property type="project" value="TreeGrafter"/>
</dbReference>
<dbReference type="PATRIC" id="fig|1053205.3.peg.406"/>
<dbReference type="SUPFAM" id="SSF63829">
    <property type="entry name" value="Calcium-dependent phosphotriesterase"/>
    <property type="match status" value="1"/>
</dbReference>
<dbReference type="GO" id="GO:0043161">
    <property type="term" value="P:proteasome-mediated ubiquitin-dependent protein catabolic process"/>
    <property type="evidence" value="ECO:0007669"/>
    <property type="project" value="TreeGrafter"/>
</dbReference>
<dbReference type="EMBL" id="AHDZ01000003">
    <property type="protein sequence ID" value="EOO22515.1"/>
    <property type="molecule type" value="Genomic_DNA"/>
</dbReference>
<dbReference type="Gene3D" id="2.120.10.30">
    <property type="entry name" value="TolB, C-terminal domain"/>
    <property type="match status" value="5"/>
</dbReference>
<reference evidence="3 4" key="1">
    <citation type="submission" date="2012-12" db="EMBL/GenBank/DDBJ databases">
        <title>The Genome Sequence of Bacillus cereus HuA3-9.</title>
        <authorList>
            <consortium name="The Broad Institute Genome Sequencing Platform"/>
            <consortium name="The Broad Institute Genome Sequencing Center for Infectious Disease"/>
            <person name="Feldgarden M."/>
            <person name="Van der Auwera G.A."/>
            <person name="Mahillon J."/>
            <person name="Duprez V."/>
            <person name="Timmery S."/>
            <person name="Mattelet C."/>
            <person name="Dierick K."/>
            <person name="Sun M."/>
            <person name="Yu Z."/>
            <person name="Zhu L."/>
            <person name="Hu X."/>
            <person name="Shank E.B."/>
            <person name="Swiecicka I."/>
            <person name="Hansen B.M."/>
            <person name="Andrup L."/>
            <person name="Walker B."/>
            <person name="Young S.K."/>
            <person name="Zeng Q."/>
            <person name="Gargeya S."/>
            <person name="Fitzgerald M."/>
            <person name="Haas B."/>
            <person name="Abouelleil A."/>
            <person name="Alvarado L."/>
            <person name="Arachchi H.M."/>
            <person name="Berlin A.M."/>
            <person name="Chapman S.B."/>
            <person name="Dewar J."/>
            <person name="Goldberg J."/>
            <person name="Griggs A."/>
            <person name="Gujja S."/>
            <person name="Hansen M."/>
            <person name="Howarth C."/>
            <person name="Imamovic A."/>
            <person name="Larimer J."/>
            <person name="McCowan C."/>
            <person name="Murphy C."/>
            <person name="Neiman D."/>
            <person name="Pearson M."/>
            <person name="Priest M."/>
            <person name="Roberts A."/>
            <person name="Saif S."/>
            <person name="Shea T."/>
            <person name="Sisk P."/>
            <person name="Sykes S."/>
            <person name="Wortman J."/>
            <person name="Nusbaum C."/>
            <person name="Birren B."/>
        </authorList>
    </citation>
    <scope>NUCLEOTIDE SEQUENCE [LARGE SCALE GENOMIC DNA]</scope>
    <source>
        <strain evidence="3 4">HuA3-9</strain>
    </source>
</reference>